<sequence length="91" mass="10707">SADSLAESLEQNGTLLPHDQLIVHHDTQVLLCRAALQKVSLQPVLIHTYTYVYTHTHIYLYMNSIYVQLHIYSFLMSRFRICHEWILHVNT</sequence>
<protein>
    <submittedName>
        <fullName evidence="1">Uncharacterized protein</fullName>
    </submittedName>
</protein>
<dbReference type="Proteomes" id="UP000694420">
    <property type="component" value="Unplaced"/>
</dbReference>
<accession>A0A8C6ZUG7</accession>
<organism evidence="1 2">
    <name type="scientific">Nothoprocta perdicaria</name>
    <name type="common">Chilean tinamou</name>
    <name type="synonym">Crypturus perdicarius</name>
    <dbReference type="NCBI Taxonomy" id="30464"/>
    <lineage>
        <taxon>Eukaryota</taxon>
        <taxon>Metazoa</taxon>
        <taxon>Chordata</taxon>
        <taxon>Craniata</taxon>
        <taxon>Vertebrata</taxon>
        <taxon>Euteleostomi</taxon>
        <taxon>Archelosauria</taxon>
        <taxon>Archosauria</taxon>
        <taxon>Dinosauria</taxon>
        <taxon>Saurischia</taxon>
        <taxon>Theropoda</taxon>
        <taxon>Coelurosauria</taxon>
        <taxon>Aves</taxon>
        <taxon>Palaeognathae</taxon>
        <taxon>Tinamiformes</taxon>
        <taxon>Tinamidae</taxon>
        <taxon>Nothoprocta</taxon>
    </lineage>
</organism>
<name>A0A8C6ZUG7_NOTPE</name>
<keyword evidence="2" id="KW-1185">Reference proteome</keyword>
<reference evidence="1" key="1">
    <citation type="submission" date="2025-08" db="UniProtKB">
        <authorList>
            <consortium name="Ensembl"/>
        </authorList>
    </citation>
    <scope>IDENTIFICATION</scope>
</reference>
<reference evidence="1" key="2">
    <citation type="submission" date="2025-09" db="UniProtKB">
        <authorList>
            <consortium name="Ensembl"/>
        </authorList>
    </citation>
    <scope>IDENTIFICATION</scope>
</reference>
<evidence type="ECO:0000313" key="2">
    <source>
        <dbReference type="Proteomes" id="UP000694420"/>
    </source>
</evidence>
<dbReference type="Ensembl" id="ENSNPET00000021469.1">
    <property type="protein sequence ID" value="ENSNPEP00000020926.1"/>
    <property type="gene ID" value="ENSNPEG00000015537.1"/>
</dbReference>
<proteinExistence type="predicted"/>
<evidence type="ECO:0000313" key="1">
    <source>
        <dbReference type="Ensembl" id="ENSNPEP00000020926.1"/>
    </source>
</evidence>
<dbReference type="AlphaFoldDB" id="A0A8C6ZUG7"/>